<dbReference type="EMBL" id="JACSDY010000016">
    <property type="protein sequence ID" value="KAF7404293.1"/>
    <property type="molecule type" value="Genomic_DNA"/>
</dbReference>
<feature type="region of interest" description="Disordered" evidence="1">
    <location>
        <begin position="1"/>
        <end position="22"/>
    </location>
</feature>
<dbReference type="Proteomes" id="UP000600918">
    <property type="component" value="Unassembled WGS sequence"/>
</dbReference>
<feature type="region of interest" description="Disordered" evidence="1">
    <location>
        <begin position="67"/>
        <end position="118"/>
    </location>
</feature>
<gene>
    <name evidence="2" type="ORF">H0235_014987</name>
</gene>
<dbReference type="AlphaFoldDB" id="A0A834KCN7"/>
<reference evidence="2" key="1">
    <citation type="journal article" date="2020" name="G3 (Bethesda)">
        <title>High-Quality Assemblies for Three Invasive Social Wasps from the &lt;i&gt;Vespula&lt;/i&gt; Genus.</title>
        <authorList>
            <person name="Harrop T.W.R."/>
            <person name="Guhlin J."/>
            <person name="McLaughlin G.M."/>
            <person name="Permina E."/>
            <person name="Stockwell P."/>
            <person name="Gilligan J."/>
            <person name="Le Lec M.F."/>
            <person name="Gruber M.A.M."/>
            <person name="Quinn O."/>
            <person name="Lovegrove M."/>
            <person name="Duncan E.J."/>
            <person name="Remnant E.J."/>
            <person name="Van Eeckhoven J."/>
            <person name="Graham B."/>
            <person name="Knapp R.A."/>
            <person name="Langford K.W."/>
            <person name="Kronenberg Z."/>
            <person name="Press M.O."/>
            <person name="Eacker S.M."/>
            <person name="Wilson-Rankin E.E."/>
            <person name="Purcell J."/>
            <person name="Lester P.J."/>
            <person name="Dearden P.K."/>
        </authorList>
    </citation>
    <scope>NUCLEOTIDE SEQUENCE</scope>
    <source>
        <strain evidence="2">Volc-1</strain>
    </source>
</reference>
<accession>A0A834KCN7</accession>
<evidence type="ECO:0000313" key="3">
    <source>
        <dbReference type="Proteomes" id="UP000600918"/>
    </source>
</evidence>
<evidence type="ECO:0000313" key="2">
    <source>
        <dbReference type="EMBL" id="KAF7404293.1"/>
    </source>
</evidence>
<comment type="caution">
    <text evidence="2">The sequence shown here is derived from an EMBL/GenBank/DDBJ whole genome shotgun (WGS) entry which is preliminary data.</text>
</comment>
<feature type="compositionally biased region" description="Acidic residues" evidence="1">
    <location>
        <begin position="92"/>
        <end position="118"/>
    </location>
</feature>
<organism evidence="2 3">
    <name type="scientific">Vespula pensylvanica</name>
    <name type="common">Western yellow jacket</name>
    <name type="synonym">Wasp</name>
    <dbReference type="NCBI Taxonomy" id="30213"/>
    <lineage>
        <taxon>Eukaryota</taxon>
        <taxon>Metazoa</taxon>
        <taxon>Ecdysozoa</taxon>
        <taxon>Arthropoda</taxon>
        <taxon>Hexapoda</taxon>
        <taxon>Insecta</taxon>
        <taxon>Pterygota</taxon>
        <taxon>Neoptera</taxon>
        <taxon>Endopterygota</taxon>
        <taxon>Hymenoptera</taxon>
        <taxon>Apocrita</taxon>
        <taxon>Aculeata</taxon>
        <taxon>Vespoidea</taxon>
        <taxon>Vespidae</taxon>
        <taxon>Vespinae</taxon>
        <taxon>Vespula</taxon>
    </lineage>
</organism>
<name>A0A834KCN7_VESPE</name>
<evidence type="ECO:0000256" key="1">
    <source>
        <dbReference type="SAM" id="MobiDB-lite"/>
    </source>
</evidence>
<sequence>MPEWPSKALQNPGNSGTIEDAAKSRKIEKLRVGRFASNRARAISTQYDVVHWYVPVRVVLLLSPEGSLGKPNTSLISSQPGGAAATVVGNQEEQEKEEEEEEEKEKEEEEEKEEEKSG</sequence>
<keyword evidence="3" id="KW-1185">Reference proteome</keyword>
<feature type="compositionally biased region" description="Polar residues" evidence="1">
    <location>
        <begin position="70"/>
        <end position="80"/>
    </location>
</feature>
<protein>
    <submittedName>
        <fullName evidence="2">Uncharacterized protein</fullName>
    </submittedName>
</protein>
<feature type="compositionally biased region" description="Polar residues" evidence="1">
    <location>
        <begin position="8"/>
        <end position="17"/>
    </location>
</feature>
<proteinExistence type="predicted"/>